<evidence type="ECO:0000256" key="1">
    <source>
        <dbReference type="ARBA" id="ARBA00022737"/>
    </source>
</evidence>
<accession>A0A1R2BYX0</accession>
<dbReference type="Gene3D" id="1.25.40.10">
    <property type="entry name" value="Tetratricopeptide repeat domain"/>
    <property type="match status" value="6"/>
</dbReference>
<feature type="repeat" description="TPR" evidence="3">
    <location>
        <begin position="1151"/>
        <end position="1184"/>
    </location>
</feature>
<proteinExistence type="predicted"/>
<dbReference type="Proteomes" id="UP000187209">
    <property type="component" value="Unassembled WGS sequence"/>
</dbReference>
<dbReference type="InterPro" id="IPR002182">
    <property type="entry name" value="NB-ARC"/>
</dbReference>
<keyword evidence="1" id="KW-0677">Repeat</keyword>
<protein>
    <recommendedName>
        <fullName evidence="4">NB-ARC domain-containing protein</fullName>
    </recommendedName>
</protein>
<evidence type="ECO:0000313" key="6">
    <source>
        <dbReference type="Proteomes" id="UP000187209"/>
    </source>
</evidence>
<evidence type="ECO:0000256" key="2">
    <source>
        <dbReference type="ARBA" id="ARBA00022803"/>
    </source>
</evidence>
<dbReference type="PANTHER" id="PTHR45641">
    <property type="entry name" value="TETRATRICOPEPTIDE REPEAT PROTEIN (AFU_ORTHOLOGUE AFUA_6G03870)"/>
    <property type="match status" value="1"/>
</dbReference>
<reference evidence="5 6" key="1">
    <citation type="submission" date="2016-11" db="EMBL/GenBank/DDBJ databases">
        <title>The macronuclear genome of Stentor coeruleus: a giant cell with tiny introns.</title>
        <authorList>
            <person name="Slabodnick M."/>
            <person name="Ruby J.G."/>
            <person name="Reiff S.B."/>
            <person name="Swart E.C."/>
            <person name="Gosai S."/>
            <person name="Prabakaran S."/>
            <person name="Witkowska E."/>
            <person name="Larue G.E."/>
            <person name="Fisher S."/>
            <person name="Freeman R.M."/>
            <person name="Gunawardena J."/>
            <person name="Chu W."/>
            <person name="Stover N.A."/>
            <person name="Gregory B.D."/>
            <person name="Nowacki M."/>
            <person name="Derisi J."/>
            <person name="Roy S.W."/>
            <person name="Marshall W.F."/>
            <person name="Sood P."/>
        </authorList>
    </citation>
    <scope>NUCLEOTIDE SEQUENCE [LARGE SCALE GENOMIC DNA]</scope>
    <source>
        <strain evidence="5">WM001</strain>
    </source>
</reference>
<feature type="repeat" description="TPR" evidence="3">
    <location>
        <begin position="942"/>
        <end position="975"/>
    </location>
</feature>
<dbReference type="Gene3D" id="3.40.50.300">
    <property type="entry name" value="P-loop containing nucleotide triphosphate hydrolases"/>
    <property type="match status" value="1"/>
</dbReference>
<dbReference type="Pfam" id="PF13181">
    <property type="entry name" value="TPR_8"/>
    <property type="match status" value="1"/>
</dbReference>
<evidence type="ECO:0000256" key="3">
    <source>
        <dbReference type="PROSITE-ProRule" id="PRU00339"/>
    </source>
</evidence>
<dbReference type="InterPro" id="IPR019734">
    <property type="entry name" value="TPR_rpt"/>
</dbReference>
<feature type="repeat" description="TPR" evidence="3">
    <location>
        <begin position="1319"/>
        <end position="1352"/>
    </location>
</feature>
<dbReference type="InterPro" id="IPR027417">
    <property type="entry name" value="P-loop_NTPase"/>
</dbReference>
<feature type="repeat" description="TPR" evidence="3">
    <location>
        <begin position="1025"/>
        <end position="1058"/>
    </location>
</feature>
<feature type="repeat" description="TPR" evidence="3">
    <location>
        <begin position="864"/>
        <end position="897"/>
    </location>
</feature>
<gene>
    <name evidence="5" type="ORF">SteCoe_17420</name>
</gene>
<evidence type="ECO:0000313" key="5">
    <source>
        <dbReference type="EMBL" id="OMJ81988.1"/>
    </source>
</evidence>
<evidence type="ECO:0000259" key="4">
    <source>
        <dbReference type="Pfam" id="PF00931"/>
    </source>
</evidence>
<feature type="repeat" description="TPR" evidence="3">
    <location>
        <begin position="1193"/>
        <end position="1226"/>
    </location>
</feature>
<sequence length="1613" mass="190607">MKFVSTNIIELMIDKRYSIKMYCFNNTIKAYSKDLQSLKEWSGLVLGLPINMFIWMSKRSAWASSRFSLNPTTLEVKYLEGLKGGGSCVTKNKELVFSPRLNNQRFITNKLEENQIITVKLAENASESMNELKINQMVALELAENISESMKEMTIELNEISLLENANPHKCADPYVIAMKLLENFDITEYWAQPEYFEVRAAVASIIRRFLLAYFIKNQKVVSMTELDKKDKIDKIDKVIKIINRNEKLLPEICTLVELEIIKKLIYEACDTQNWWQKVLKELKEVKTAVAELQIFNPTLVKVTNYFEKNSKKLRGEFHKYAFQFEIFEKENAESINLQEQIQCLIEKELEKINQLGWEEAHILLDFFENCIKKGKINKDFVLNVLKTHLPNIRQNKAWQIKIKVVNILRSLRGHWDSDIFQTANNLYEVMKLDEQDSRLEIILGLSPKFLDNPSESQLRISQFKDDFITNKVYSIDLIVGREEIIQDIHKRFQNNNICMITGMGGIGKTSVALKYADDFKKCYQIIWVVKSNSITLDLISLATKLGISKNNYTLENFMISLKSQKIVKSVLLIFDNLERKTQLDDYYTTSENIKYLITSRNTEWEECIELGPLSYTKSEDYLKLRLFEQDENEESIKSLAQRMNGIALSLRQSVVCIKINKFSIQKYLELIQDLTSEEATAKTFELIASKINNKALELLSYFQPQDIPEDSIKTILVEKFGVKEWRIIRSQLIRCFIVRINIKRKWNIDQYIIEFIRSKNNQSMRNLLIKYYYENFRVDSNIYSEKYILKQVKKLFPHLKYFVKEIKFNNIMKISIYCNLVSAIIILDFNFEEAEQILEKIIDKANKIIDKTNKIIEDNLDFANIWENIGDIFYNIGNYERSEEFFMKCLEIREQILPPNHSDLASIYKGIGNLYVKKADYTKSEKFLLKCLEMINSPELENIYNSLGVLYMDKEDYKKSKEFYLKSLTIWEKFLPLHQNLSTIYINIGKLYIKKANYIKSEEFYFKSLKICEQILPSLHPDLAMIYNNIGELYSDKGDYIKSEEFFMKCLEIREQILPPNHPDLASIYKGIGDLYVKKADYTKSEEFLLKCFKIRQQILKPLHPDLANICNSLGVLYMDKEDYTKSEEFYLKSLMIWEQTLPPLHKNLSAIYFNIGKLYSKKTDYTKSEMFYFKSLNIREQILPSNHSDLAIIYNNIGELYNDNGDYIKSEEFFMKCLKIREEILPQFHSDLIFIYSNIGNLFNNKKDYAKSEEFYLKCLKISEKILEPLDKNLVGIYYRIGLLYRNNLDFTKSEEFYLKSLMISEKILPQNHEDLGIIYFNIGILYHEKADYIKSEEFFMKSLKIREQILIPLHPDLAILYNYIGLMYYYKEDYLKAEEFLFKCLKIQDQILGPNHPDQAHIYYTIAELYNRKSDYTKSEEFYLKCLDIYEQDPKRLDSRLVIIHISIGNLYSEKKDYIKSEEFYLKGLMIQEQILTPLDSNLADIYYYIGLLYYNIADYAKCEDFYIKCVNIREQILQPLHSNLADIYYKIGLLYNKKTDYSKSEEFFTKSLKIREQILPPLHPDLARVYNGMRLLYSNKTETTKSEEFYLKYLKIREQLSPQIYPDLE</sequence>
<dbReference type="InterPro" id="IPR011990">
    <property type="entry name" value="TPR-like_helical_dom_sf"/>
</dbReference>
<keyword evidence="2 3" id="KW-0802">TPR repeat</keyword>
<organism evidence="5 6">
    <name type="scientific">Stentor coeruleus</name>
    <dbReference type="NCBI Taxonomy" id="5963"/>
    <lineage>
        <taxon>Eukaryota</taxon>
        <taxon>Sar</taxon>
        <taxon>Alveolata</taxon>
        <taxon>Ciliophora</taxon>
        <taxon>Postciliodesmatophora</taxon>
        <taxon>Heterotrichea</taxon>
        <taxon>Heterotrichida</taxon>
        <taxon>Stentoridae</taxon>
        <taxon>Stentor</taxon>
    </lineage>
</organism>
<dbReference type="SUPFAM" id="SSF48452">
    <property type="entry name" value="TPR-like"/>
    <property type="match status" value="4"/>
</dbReference>
<dbReference type="SUPFAM" id="SSF52540">
    <property type="entry name" value="P-loop containing nucleoside triphosphate hydrolases"/>
    <property type="match status" value="1"/>
</dbReference>
<dbReference type="Pfam" id="PF00931">
    <property type="entry name" value="NB-ARC"/>
    <property type="match status" value="1"/>
</dbReference>
<feature type="repeat" description="TPR" evidence="3">
    <location>
        <begin position="1529"/>
        <end position="1562"/>
    </location>
</feature>
<dbReference type="Pfam" id="PF13424">
    <property type="entry name" value="TPR_12"/>
    <property type="match status" value="8"/>
</dbReference>
<feature type="domain" description="NB-ARC" evidence="4">
    <location>
        <begin position="484"/>
        <end position="604"/>
    </location>
</feature>
<dbReference type="EMBL" id="MPUH01000358">
    <property type="protein sequence ID" value="OMJ81988.1"/>
    <property type="molecule type" value="Genomic_DNA"/>
</dbReference>
<keyword evidence="6" id="KW-1185">Reference proteome</keyword>
<feature type="repeat" description="TPR" evidence="3">
    <location>
        <begin position="1487"/>
        <end position="1520"/>
    </location>
</feature>
<dbReference type="OrthoDB" id="381520at2759"/>
<dbReference type="PANTHER" id="PTHR45641:SF19">
    <property type="entry name" value="NEPHROCYSTIN-3"/>
    <property type="match status" value="1"/>
</dbReference>
<feature type="repeat" description="TPR" evidence="3">
    <location>
        <begin position="1403"/>
        <end position="1436"/>
    </location>
</feature>
<name>A0A1R2BYX0_9CILI</name>
<comment type="caution">
    <text evidence="5">The sequence shown here is derived from an EMBL/GenBank/DDBJ whole genome shotgun (WGS) entry which is preliminary data.</text>
</comment>
<dbReference type="PROSITE" id="PS50005">
    <property type="entry name" value="TPR"/>
    <property type="match status" value="9"/>
</dbReference>
<dbReference type="SMART" id="SM00028">
    <property type="entry name" value="TPR"/>
    <property type="match status" value="18"/>
</dbReference>